<proteinExistence type="inferred from homology"/>
<gene>
    <name evidence="11" type="ORF">MIND_00282200</name>
</gene>
<dbReference type="CDD" id="cd14132">
    <property type="entry name" value="STKc_CK2_alpha"/>
    <property type="match status" value="1"/>
</dbReference>
<dbReference type="PROSITE" id="PS00107">
    <property type="entry name" value="PROTEIN_KINASE_ATP"/>
    <property type="match status" value="1"/>
</dbReference>
<organism evidence="11 12">
    <name type="scientific">Mycena indigotica</name>
    <dbReference type="NCBI Taxonomy" id="2126181"/>
    <lineage>
        <taxon>Eukaryota</taxon>
        <taxon>Fungi</taxon>
        <taxon>Dikarya</taxon>
        <taxon>Basidiomycota</taxon>
        <taxon>Agaricomycotina</taxon>
        <taxon>Agaricomycetes</taxon>
        <taxon>Agaricomycetidae</taxon>
        <taxon>Agaricales</taxon>
        <taxon>Marasmiineae</taxon>
        <taxon>Mycenaceae</taxon>
        <taxon>Mycena</taxon>
    </lineage>
</organism>
<keyword evidence="3 8" id="KW-0547">Nucleotide-binding</keyword>
<accession>A0A8H6WFA1</accession>
<dbReference type="EMBL" id="JACAZF010000002">
    <property type="protein sequence ID" value="KAF7312678.1"/>
    <property type="molecule type" value="Genomic_DNA"/>
</dbReference>
<keyword evidence="5 8" id="KW-0067">ATP-binding</keyword>
<dbReference type="SUPFAM" id="SSF56112">
    <property type="entry name" value="Protein kinase-like (PK-like)"/>
    <property type="match status" value="1"/>
</dbReference>
<keyword evidence="4 9" id="KW-0418">Kinase</keyword>
<dbReference type="AlphaFoldDB" id="A0A8H6WFA1"/>
<dbReference type="GO" id="GO:0005634">
    <property type="term" value="C:nucleus"/>
    <property type="evidence" value="ECO:0007669"/>
    <property type="project" value="UniProtKB-SubCell"/>
</dbReference>
<dbReference type="Gene3D" id="3.40.50.300">
    <property type="entry name" value="P-loop containing nucleotide triphosphate hydrolases"/>
    <property type="match status" value="1"/>
</dbReference>
<dbReference type="PROSITE" id="PS00108">
    <property type="entry name" value="PROTEIN_KINASE_ST"/>
    <property type="match status" value="1"/>
</dbReference>
<dbReference type="Gene3D" id="3.30.200.20">
    <property type="entry name" value="Phosphorylase Kinase, domain 1"/>
    <property type="match status" value="1"/>
</dbReference>
<dbReference type="InterPro" id="IPR000719">
    <property type="entry name" value="Prot_kinase_dom"/>
</dbReference>
<evidence type="ECO:0000256" key="9">
    <source>
        <dbReference type="RuleBase" id="RU369118"/>
    </source>
</evidence>
<dbReference type="SUPFAM" id="SSF52540">
    <property type="entry name" value="P-loop containing nucleoside triphosphate hydrolases"/>
    <property type="match status" value="1"/>
</dbReference>
<dbReference type="GeneID" id="59342207"/>
<dbReference type="SMART" id="SM00220">
    <property type="entry name" value="S_TKc"/>
    <property type="match status" value="1"/>
</dbReference>
<feature type="domain" description="Protein kinase" evidence="10">
    <location>
        <begin position="32"/>
        <end position="317"/>
    </location>
</feature>
<dbReference type="InterPro" id="IPR027417">
    <property type="entry name" value="P-loop_NTPase"/>
</dbReference>
<dbReference type="GO" id="GO:0005524">
    <property type="term" value="F:ATP binding"/>
    <property type="evidence" value="ECO:0007669"/>
    <property type="project" value="UniProtKB-UniRule"/>
</dbReference>
<evidence type="ECO:0000256" key="1">
    <source>
        <dbReference type="ARBA" id="ARBA00022527"/>
    </source>
</evidence>
<keyword evidence="12" id="KW-1185">Reference proteome</keyword>
<feature type="binding site" evidence="8">
    <location>
        <position position="61"/>
    </location>
    <ligand>
        <name>ATP</name>
        <dbReference type="ChEBI" id="CHEBI:30616"/>
    </ligand>
</feature>
<evidence type="ECO:0000313" key="12">
    <source>
        <dbReference type="Proteomes" id="UP000636479"/>
    </source>
</evidence>
<name>A0A8H6WFA1_9AGAR</name>
<dbReference type="RefSeq" id="XP_037224786.1">
    <property type="nucleotide sequence ID" value="XM_037359691.1"/>
</dbReference>
<dbReference type="GO" id="GO:0051726">
    <property type="term" value="P:regulation of cell cycle"/>
    <property type="evidence" value="ECO:0007669"/>
    <property type="project" value="TreeGrafter"/>
</dbReference>
<evidence type="ECO:0000259" key="10">
    <source>
        <dbReference type="PROSITE" id="PS50011"/>
    </source>
</evidence>
<dbReference type="GO" id="GO:0106310">
    <property type="term" value="F:protein serine kinase activity"/>
    <property type="evidence" value="ECO:0007669"/>
    <property type="project" value="UniProtKB-UniRule"/>
</dbReference>
<dbReference type="PANTHER" id="PTHR24054">
    <property type="entry name" value="CASEIN KINASE II SUBUNIT ALPHA"/>
    <property type="match status" value="1"/>
</dbReference>
<dbReference type="FunFam" id="3.30.200.20:FF:000088">
    <property type="entry name" value="Casein kinase II subunit alpha"/>
    <property type="match status" value="1"/>
</dbReference>
<evidence type="ECO:0000256" key="3">
    <source>
        <dbReference type="ARBA" id="ARBA00022741"/>
    </source>
</evidence>
<dbReference type="PANTHER" id="PTHR24054:SF0">
    <property type="entry name" value="CASEIN KINASE II SUBUNIT ALPHA"/>
    <property type="match status" value="1"/>
</dbReference>
<evidence type="ECO:0000313" key="11">
    <source>
        <dbReference type="EMBL" id="KAF7312678.1"/>
    </source>
</evidence>
<dbReference type="InterPro" id="IPR045216">
    <property type="entry name" value="CK2_alpha"/>
</dbReference>
<evidence type="ECO:0000256" key="5">
    <source>
        <dbReference type="ARBA" id="ARBA00022840"/>
    </source>
</evidence>
<dbReference type="Proteomes" id="UP000636479">
    <property type="component" value="Unassembled WGS sequence"/>
</dbReference>
<dbReference type="InterPro" id="IPR049052">
    <property type="entry name" value="nSTAND1"/>
</dbReference>
<dbReference type="GO" id="GO:0004674">
    <property type="term" value="F:protein serine/threonine kinase activity"/>
    <property type="evidence" value="ECO:0007669"/>
    <property type="project" value="UniProtKB-UniRule"/>
</dbReference>
<comment type="subcellular location">
    <subcellularLocation>
        <location evidence="9">Nucleus</location>
    </subcellularLocation>
</comment>
<dbReference type="InterPro" id="IPR017441">
    <property type="entry name" value="Protein_kinase_ATP_BS"/>
</dbReference>
<dbReference type="Pfam" id="PF20703">
    <property type="entry name" value="nSTAND1"/>
    <property type="match status" value="1"/>
</dbReference>
<comment type="similarity">
    <text evidence="9">Belongs to the protein kinase superfamily. Ser/Thr protein kinase family. CK2 subfamily.</text>
</comment>
<keyword evidence="2 9" id="KW-0808">Transferase</keyword>
<dbReference type="FunFam" id="1.10.510.10:FF:000059">
    <property type="entry name" value="Casein kinase II subunit alpha"/>
    <property type="match status" value="1"/>
</dbReference>
<evidence type="ECO:0000256" key="6">
    <source>
        <dbReference type="ARBA" id="ARBA00047899"/>
    </source>
</evidence>
<keyword evidence="9" id="KW-0539">Nucleus</keyword>
<keyword evidence="1 9" id="KW-0723">Serine/threonine-protein kinase</keyword>
<dbReference type="GO" id="GO:0005829">
    <property type="term" value="C:cytosol"/>
    <property type="evidence" value="ECO:0007669"/>
    <property type="project" value="TreeGrafter"/>
</dbReference>
<comment type="catalytic activity">
    <reaction evidence="7 9">
        <text>L-seryl-[protein] + ATP = O-phospho-L-seryl-[protein] + ADP + H(+)</text>
        <dbReference type="Rhea" id="RHEA:17989"/>
        <dbReference type="Rhea" id="RHEA-COMP:9863"/>
        <dbReference type="Rhea" id="RHEA-COMP:11604"/>
        <dbReference type="ChEBI" id="CHEBI:15378"/>
        <dbReference type="ChEBI" id="CHEBI:29999"/>
        <dbReference type="ChEBI" id="CHEBI:30616"/>
        <dbReference type="ChEBI" id="CHEBI:83421"/>
        <dbReference type="ChEBI" id="CHEBI:456216"/>
        <dbReference type="EC" id="2.7.11.1"/>
    </reaction>
</comment>
<comment type="function">
    <text evidence="9">Catalytic subunit of a constitutively active serine/threonine-protein kinase complex that phosphorylates a large number of substrates containing acidic residues C-terminal to the phosphorylated serine or threonine.</text>
</comment>
<comment type="caution">
    <text evidence="11">The sequence shown here is derived from an EMBL/GenBank/DDBJ whole genome shotgun (WGS) entry which is preliminary data.</text>
</comment>
<dbReference type="Pfam" id="PF00069">
    <property type="entry name" value="Pkinase"/>
    <property type="match status" value="1"/>
</dbReference>
<protein>
    <recommendedName>
        <fullName evidence="9">Casein kinase II subunit alpha</fullName>
        <shortName evidence="9">CK II alpha</shortName>
        <ecNumber evidence="9">2.7.11.1</ecNumber>
    </recommendedName>
</protein>
<dbReference type="PROSITE" id="PS50011">
    <property type="entry name" value="PROTEIN_KINASE_DOM"/>
    <property type="match status" value="1"/>
</dbReference>
<evidence type="ECO:0000256" key="4">
    <source>
        <dbReference type="ARBA" id="ARBA00022777"/>
    </source>
</evidence>
<dbReference type="EC" id="2.7.11.1" evidence="9"/>
<comment type="subunit">
    <text evidence="9">Heterotetramer.</text>
</comment>
<dbReference type="InterPro" id="IPR011009">
    <property type="entry name" value="Kinase-like_dom_sf"/>
</dbReference>
<dbReference type="InterPro" id="IPR008271">
    <property type="entry name" value="Ser/Thr_kinase_AS"/>
</dbReference>
<evidence type="ECO:0000256" key="8">
    <source>
        <dbReference type="PROSITE-ProRule" id="PRU10141"/>
    </source>
</evidence>
<comment type="catalytic activity">
    <reaction evidence="6 9">
        <text>L-threonyl-[protein] + ATP = O-phospho-L-threonyl-[protein] + ADP + H(+)</text>
        <dbReference type="Rhea" id="RHEA:46608"/>
        <dbReference type="Rhea" id="RHEA-COMP:11060"/>
        <dbReference type="Rhea" id="RHEA-COMP:11605"/>
        <dbReference type="ChEBI" id="CHEBI:15378"/>
        <dbReference type="ChEBI" id="CHEBI:30013"/>
        <dbReference type="ChEBI" id="CHEBI:30616"/>
        <dbReference type="ChEBI" id="CHEBI:61977"/>
        <dbReference type="ChEBI" id="CHEBI:456216"/>
        <dbReference type="EC" id="2.7.11.1"/>
    </reaction>
</comment>
<dbReference type="Gene3D" id="1.10.510.10">
    <property type="entry name" value="Transferase(Phosphotransferase) domain 1"/>
    <property type="match status" value="1"/>
</dbReference>
<evidence type="ECO:0000256" key="2">
    <source>
        <dbReference type="ARBA" id="ARBA00022679"/>
    </source>
</evidence>
<dbReference type="OrthoDB" id="10254671at2759"/>
<reference evidence="11" key="1">
    <citation type="submission" date="2020-05" db="EMBL/GenBank/DDBJ databases">
        <title>Mycena genomes resolve the evolution of fungal bioluminescence.</title>
        <authorList>
            <person name="Tsai I.J."/>
        </authorList>
    </citation>
    <scope>NUCLEOTIDE SEQUENCE</scope>
    <source>
        <strain evidence="11">171206Taipei</strain>
    </source>
</reference>
<evidence type="ECO:0000256" key="7">
    <source>
        <dbReference type="ARBA" id="ARBA00048679"/>
    </source>
</evidence>
<sequence length="693" mass="79459">MSRVYADANAIRGKSWYEYNKFKIEWSAPDRYEIIRRIGGGKYSEVFEGVDTVNNDRCVIKVLKPVAGHKIKREIKVLRNLAGAPNCISLLDVVRDPSRLYHSLVTEYVDNTEWSQLYTRLTDPDIRYYMFQLLVALDFVHSHGIMHRDVKPANVMIDHQRRELRLIDWGLAEFYHLDEEYHVRVGSRHYKSPELLVGYKRYDYSLDLWSTGCMFASMIFRKQHFFRGSDNEDQLLKIMRVLGTDKFDTYLKAYDIPFESDIEELLGNYPVKPWSRFITQENQPLALPEAVNLLDRLLRFDPRERFTAKEAMANPYFATLFNGRERELRQLIHLLLTQAARVAILGPGGTGKTSLAVATLHDEDIAKKYPNRHFIPCRDSAFTVSHLTTIIGINLGLEPAFRTRQGIIRHLTEKSSSLLVLDNFETPWEPQENRPGVEDFVSALSDIPHVALVMTMRGTERPSKTLWTRPFMPPLEPLSDVAARQTFLDIVDEQDEPGIVDDLLALTDNVPLAVNLVARVAAVEGSAKTLERFKVERTATLIDGNDKRSNIETSIRISLSSPRIKSSPHAQELLSLVSLLPDGIFDVDLLPSRLPIPDVLSHKTILIRTSLAYADPSGRLRVLAPIREYIQVAHPPMPLTLRRLRLHFHNLAELWDAFVHRRTLATDLYPRLTANMGTFTNYFSMGWTMTPKI</sequence>
<dbReference type="GO" id="GO:0005956">
    <property type="term" value="C:protein kinase CK2 complex"/>
    <property type="evidence" value="ECO:0007669"/>
    <property type="project" value="TreeGrafter"/>
</dbReference>